<proteinExistence type="predicted"/>
<dbReference type="SUPFAM" id="SSF53850">
    <property type="entry name" value="Periplasmic binding protein-like II"/>
    <property type="match status" value="1"/>
</dbReference>
<dbReference type="EMBL" id="UOGF01000062">
    <property type="protein sequence ID" value="VAX30680.1"/>
    <property type="molecule type" value="Genomic_DNA"/>
</dbReference>
<gene>
    <name evidence="1" type="ORF">MNBD_NITROSPIRAE01-1416</name>
</gene>
<evidence type="ECO:0008006" key="2">
    <source>
        <dbReference type="Google" id="ProtNLM"/>
    </source>
</evidence>
<name>A0A3B1D6Y4_9ZZZZ</name>
<dbReference type="AlphaFoldDB" id="A0A3B1D6Y4"/>
<organism evidence="1">
    <name type="scientific">hydrothermal vent metagenome</name>
    <dbReference type="NCBI Taxonomy" id="652676"/>
    <lineage>
        <taxon>unclassified sequences</taxon>
        <taxon>metagenomes</taxon>
        <taxon>ecological metagenomes</taxon>
    </lineage>
</organism>
<accession>A0A3B1D6Y4</accession>
<reference evidence="1" key="1">
    <citation type="submission" date="2018-06" db="EMBL/GenBank/DDBJ databases">
        <authorList>
            <person name="Zhirakovskaya E."/>
        </authorList>
    </citation>
    <scope>NUCLEOTIDE SEQUENCE</scope>
</reference>
<sequence>MKYCLSSILIFLSLLFLPVGGYAIDIAIIVHQDNPLDEISSRDLRRIFKQEKQRWADNQNIYVIMQEDGSPEKGLFVHKIFLMRSNELKRYWLNKMIKGDILAFPKTLSSNDTVKRFVAQIDLSIAYVNADAVDESVKVLRIDGKHPGEEGYFLNGR</sequence>
<dbReference type="Gene3D" id="3.40.190.10">
    <property type="entry name" value="Periplasmic binding protein-like II"/>
    <property type="match status" value="1"/>
</dbReference>
<protein>
    <recommendedName>
        <fullName evidence="2">PBP domain-containing protein</fullName>
    </recommendedName>
</protein>
<evidence type="ECO:0000313" key="1">
    <source>
        <dbReference type="EMBL" id="VAX30680.1"/>
    </source>
</evidence>